<evidence type="ECO:0000313" key="2">
    <source>
        <dbReference type="Proteomes" id="UP000193587"/>
    </source>
</evidence>
<dbReference type="EMBL" id="NEDJ01000056">
    <property type="protein sequence ID" value="OSO97066.1"/>
    <property type="molecule type" value="Genomic_DNA"/>
</dbReference>
<dbReference type="AlphaFoldDB" id="A0A1X4GIQ7"/>
<evidence type="ECO:0000313" key="1">
    <source>
        <dbReference type="EMBL" id="OSO97066.1"/>
    </source>
</evidence>
<dbReference type="Proteomes" id="UP000193587">
    <property type="component" value="Unassembled WGS sequence"/>
</dbReference>
<name>A0A1X4GIQ7_HALEZ</name>
<sequence>SGVATTRHPVFVVSSLLVDAVDEHRERYLAGEFVFDLAAPASAEFVLDRFTTGARRMPWGLTHG</sequence>
<reference evidence="1 2" key="1">
    <citation type="submission" date="2017-04" db="EMBL/GenBank/DDBJ databases">
        <title>MLSA of the genus Halorubrum.</title>
        <authorList>
            <person name="De La Haba R."/>
            <person name="Sanchez-Porro C."/>
            <person name="Infante-Dominguez C."/>
            <person name="Ventosa A."/>
        </authorList>
    </citation>
    <scope>NUCLEOTIDE SEQUENCE [LARGE SCALE GENOMIC DNA]</scope>
    <source>
        <strain evidence="1 2">DSM 17463</strain>
    </source>
</reference>
<protein>
    <submittedName>
        <fullName evidence="1">Uncharacterized protein</fullName>
    </submittedName>
</protein>
<organism evidence="1 2">
    <name type="scientific">Halorubrum ezzemoulense DSM 17463</name>
    <dbReference type="NCBI Taxonomy" id="1121945"/>
    <lineage>
        <taxon>Archaea</taxon>
        <taxon>Methanobacteriati</taxon>
        <taxon>Methanobacteriota</taxon>
        <taxon>Stenosarchaea group</taxon>
        <taxon>Halobacteria</taxon>
        <taxon>Halobacteriales</taxon>
        <taxon>Haloferacaceae</taxon>
        <taxon>Halorubrum</taxon>
    </lineage>
</organism>
<comment type="caution">
    <text evidence="1">The sequence shown here is derived from an EMBL/GenBank/DDBJ whole genome shotgun (WGS) entry which is preliminary data.</text>
</comment>
<accession>A0A1X4GIQ7</accession>
<proteinExistence type="predicted"/>
<gene>
    <name evidence="1" type="ORF">B9H04_13500</name>
</gene>
<feature type="non-terminal residue" evidence="1">
    <location>
        <position position="1"/>
    </location>
</feature>